<dbReference type="Gene3D" id="3.20.20.70">
    <property type="entry name" value="Aldolase class I"/>
    <property type="match status" value="1"/>
</dbReference>
<dbReference type="PANTHER" id="PTHR22893">
    <property type="entry name" value="NADH OXIDOREDUCTASE-RELATED"/>
    <property type="match status" value="1"/>
</dbReference>
<name>A0A5C3QWY6_9AGAR</name>
<dbReference type="InterPro" id="IPR045247">
    <property type="entry name" value="Oye-like"/>
</dbReference>
<dbReference type="OrthoDB" id="276546at2759"/>
<dbReference type="AlphaFoldDB" id="A0A5C3QWY6"/>
<dbReference type="PANTHER" id="PTHR22893:SF91">
    <property type="entry name" value="NADPH DEHYDROGENASE 2-RELATED"/>
    <property type="match status" value="1"/>
</dbReference>
<gene>
    <name evidence="2" type="ORF">BDV98DRAFT_589790</name>
</gene>
<accession>A0A5C3QWY6</accession>
<dbReference type="GO" id="GO:0016491">
    <property type="term" value="F:oxidoreductase activity"/>
    <property type="evidence" value="ECO:0007669"/>
    <property type="project" value="InterPro"/>
</dbReference>
<evidence type="ECO:0000313" key="3">
    <source>
        <dbReference type="Proteomes" id="UP000305067"/>
    </source>
</evidence>
<dbReference type="Proteomes" id="UP000305067">
    <property type="component" value="Unassembled WGS sequence"/>
</dbReference>
<dbReference type="GO" id="GO:0010181">
    <property type="term" value="F:FMN binding"/>
    <property type="evidence" value="ECO:0007669"/>
    <property type="project" value="InterPro"/>
</dbReference>
<proteinExistence type="predicted"/>
<keyword evidence="3" id="KW-1185">Reference proteome</keyword>
<evidence type="ECO:0000313" key="2">
    <source>
        <dbReference type="EMBL" id="TFL05061.1"/>
    </source>
</evidence>
<feature type="region of interest" description="Disordered" evidence="1">
    <location>
        <begin position="1"/>
        <end position="44"/>
    </location>
</feature>
<reference evidence="2 3" key="1">
    <citation type="journal article" date="2019" name="Nat. Ecol. Evol.">
        <title>Megaphylogeny resolves global patterns of mushroom evolution.</title>
        <authorList>
            <person name="Varga T."/>
            <person name="Krizsan K."/>
            <person name="Foldi C."/>
            <person name="Dima B."/>
            <person name="Sanchez-Garcia M."/>
            <person name="Sanchez-Ramirez S."/>
            <person name="Szollosi G.J."/>
            <person name="Szarkandi J.G."/>
            <person name="Papp V."/>
            <person name="Albert L."/>
            <person name="Andreopoulos W."/>
            <person name="Angelini C."/>
            <person name="Antonin V."/>
            <person name="Barry K.W."/>
            <person name="Bougher N.L."/>
            <person name="Buchanan P."/>
            <person name="Buyck B."/>
            <person name="Bense V."/>
            <person name="Catcheside P."/>
            <person name="Chovatia M."/>
            <person name="Cooper J."/>
            <person name="Damon W."/>
            <person name="Desjardin D."/>
            <person name="Finy P."/>
            <person name="Geml J."/>
            <person name="Haridas S."/>
            <person name="Hughes K."/>
            <person name="Justo A."/>
            <person name="Karasinski D."/>
            <person name="Kautmanova I."/>
            <person name="Kiss B."/>
            <person name="Kocsube S."/>
            <person name="Kotiranta H."/>
            <person name="LaButti K.M."/>
            <person name="Lechner B.E."/>
            <person name="Liimatainen K."/>
            <person name="Lipzen A."/>
            <person name="Lukacs Z."/>
            <person name="Mihaltcheva S."/>
            <person name="Morgado L.N."/>
            <person name="Niskanen T."/>
            <person name="Noordeloos M.E."/>
            <person name="Ohm R.A."/>
            <person name="Ortiz-Santana B."/>
            <person name="Ovrebo C."/>
            <person name="Racz N."/>
            <person name="Riley R."/>
            <person name="Savchenko A."/>
            <person name="Shiryaev A."/>
            <person name="Soop K."/>
            <person name="Spirin V."/>
            <person name="Szebenyi C."/>
            <person name="Tomsovsky M."/>
            <person name="Tulloss R.E."/>
            <person name="Uehling J."/>
            <person name="Grigoriev I.V."/>
            <person name="Vagvolgyi C."/>
            <person name="Papp T."/>
            <person name="Martin F.M."/>
            <person name="Miettinen O."/>
            <person name="Hibbett D.S."/>
            <person name="Nagy L.G."/>
        </authorList>
    </citation>
    <scope>NUCLEOTIDE SEQUENCE [LARGE SCALE GENOMIC DNA]</scope>
    <source>
        <strain evidence="2 3">CBS 309.79</strain>
    </source>
</reference>
<feature type="compositionally biased region" description="Polar residues" evidence="1">
    <location>
        <begin position="15"/>
        <end position="25"/>
    </location>
</feature>
<evidence type="ECO:0000256" key="1">
    <source>
        <dbReference type="SAM" id="MobiDB-lite"/>
    </source>
</evidence>
<organism evidence="2 3">
    <name type="scientific">Pterulicium gracile</name>
    <dbReference type="NCBI Taxonomy" id="1884261"/>
    <lineage>
        <taxon>Eukaryota</taxon>
        <taxon>Fungi</taxon>
        <taxon>Dikarya</taxon>
        <taxon>Basidiomycota</taxon>
        <taxon>Agaricomycotina</taxon>
        <taxon>Agaricomycetes</taxon>
        <taxon>Agaricomycetidae</taxon>
        <taxon>Agaricales</taxon>
        <taxon>Pleurotineae</taxon>
        <taxon>Pterulaceae</taxon>
        <taxon>Pterulicium</taxon>
    </lineage>
</organism>
<dbReference type="EMBL" id="ML178817">
    <property type="protein sequence ID" value="TFL05061.1"/>
    <property type="molecule type" value="Genomic_DNA"/>
</dbReference>
<dbReference type="SUPFAM" id="SSF51395">
    <property type="entry name" value="FMN-linked oxidoreductases"/>
    <property type="match status" value="1"/>
</dbReference>
<protein>
    <submittedName>
        <fullName evidence="2">Uncharacterized protein</fullName>
    </submittedName>
</protein>
<dbReference type="STRING" id="1884261.A0A5C3QWY6"/>
<feature type="compositionally biased region" description="Low complexity" evidence="1">
    <location>
        <begin position="32"/>
        <end position="41"/>
    </location>
</feature>
<sequence>MSALSRMGGDPASYLISTRSSETTPPSFPGKAASSEETSSTHSLPPEYTDFVRALWSPKALVVAGGFTRERSIERAKTTGDVIAFGELFISNPDLMRRLKEDLVLSPWDKTTFALPGDTTGRAYTDYPFAERRNLSTSFLGFLLQSSENLATLSFALYKHHTNVAFVAQLTALEDLTIRLDDGVFREECTDILRLLHPNPDSSLPIPHLARLGIQEATFDPVALIQAVRPRLDLSSLNLNEPIKFRTLEMNLILLMLR</sequence>
<dbReference type="InterPro" id="IPR013785">
    <property type="entry name" value="Aldolase_TIM"/>
</dbReference>